<reference evidence="3" key="1">
    <citation type="submission" date="2017-09" db="EMBL/GenBank/DDBJ databases">
        <title>Depth-based differentiation of microbial function through sediment-hosted aquifers and enrichment of novel symbionts in the deep terrestrial subsurface.</title>
        <authorList>
            <person name="Probst A.J."/>
            <person name="Ladd B."/>
            <person name="Jarett J.K."/>
            <person name="Geller-Mcgrath D.E."/>
            <person name="Sieber C.M.K."/>
            <person name="Emerson J.B."/>
            <person name="Anantharaman K."/>
            <person name="Thomas B.C."/>
            <person name="Malmstrom R."/>
            <person name="Stieglmeier M."/>
            <person name="Klingl A."/>
            <person name="Woyke T."/>
            <person name="Ryan C.M."/>
            <person name="Banfield J.F."/>
        </authorList>
    </citation>
    <scope>NUCLEOTIDE SEQUENCE [LARGE SCALE GENOMIC DNA]</scope>
</reference>
<evidence type="ECO:0008006" key="4">
    <source>
        <dbReference type="Google" id="ProtNLM"/>
    </source>
</evidence>
<comment type="caution">
    <text evidence="2">The sequence shown here is derived from an EMBL/GenBank/DDBJ whole genome shotgun (WGS) entry which is preliminary data.</text>
</comment>
<gene>
    <name evidence="2" type="ORF">COU32_00725</name>
</gene>
<keyword evidence="1" id="KW-1133">Transmembrane helix</keyword>
<proteinExistence type="predicted"/>
<feature type="transmembrane region" description="Helical" evidence="1">
    <location>
        <begin position="49"/>
        <end position="73"/>
    </location>
</feature>
<dbReference type="Proteomes" id="UP000231530">
    <property type="component" value="Unassembled WGS sequence"/>
</dbReference>
<name>A0A2H0TYS3_9BACT</name>
<evidence type="ECO:0000256" key="1">
    <source>
        <dbReference type="SAM" id="Phobius"/>
    </source>
</evidence>
<protein>
    <recommendedName>
        <fullName evidence="4">DUF998 domain-containing protein</fullName>
    </recommendedName>
</protein>
<accession>A0A2H0TYS3</accession>
<dbReference type="AlphaFoldDB" id="A0A2H0TYS3"/>
<feature type="transmembrane region" description="Helical" evidence="1">
    <location>
        <begin position="164"/>
        <end position="185"/>
    </location>
</feature>
<evidence type="ECO:0000313" key="3">
    <source>
        <dbReference type="Proteomes" id="UP000231530"/>
    </source>
</evidence>
<feature type="transmembrane region" description="Helical" evidence="1">
    <location>
        <begin position="85"/>
        <end position="104"/>
    </location>
</feature>
<dbReference type="EMBL" id="PFBY01000011">
    <property type="protein sequence ID" value="PIR76666.1"/>
    <property type="molecule type" value="Genomic_DNA"/>
</dbReference>
<keyword evidence="1" id="KW-0472">Membrane</keyword>
<keyword evidence="1" id="KW-0812">Transmembrane</keyword>
<organism evidence="2 3">
    <name type="scientific">Candidatus Magasanikbacteria bacterium CG10_big_fil_rev_8_21_14_0_10_42_10</name>
    <dbReference type="NCBI Taxonomy" id="1974649"/>
    <lineage>
        <taxon>Bacteria</taxon>
        <taxon>Candidatus Magasanikiibacteriota</taxon>
    </lineage>
</organism>
<feature type="transmembrane region" description="Helical" evidence="1">
    <location>
        <begin position="110"/>
        <end position="127"/>
    </location>
</feature>
<feature type="transmembrane region" description="Helical" evidence="1">
    <location>
        <begin position="139"/>
        <end position="158"/>
    </location>
</feature>
<feature type="transmembrane region" description="Helical" evidence="1">
    <location>
        <begin position="7"/>
        <end position="29"/>
    </location>
</feature>
<evidence type="ECO:0000313" key="2">
    <source>
        <dbReference type="EMBL" id="PIR76666.1"/>
    </source>
</evidence>
<sequence length="198" mass="22087">MGKTAKLIVKISIMMSIAIDLWWFGFWLATGELPSITNIHWTGDVYTTLPFSVPLIFNAVVPFLAMLGLLFLINKGELDEHDARYVLSNAVYTCAGTFLLLIITKFWEKPVLEQLILGTALWAFWPIPYNFQESTVKGLLVNAGPGIISVGLAFGIAGNLIYGAIMWAWLMVFCLVMGLLIYSALKIRARLTNRIPDD</sequence>